<dbReference type="InterPro" id="IPR036899">
    <property type="entry name" value="Ribosomal_uL13_sf"/>
</dbReference>
<gene>
    <name evidence="8" type="ORF">A3770_20p84890</name>
</gene>
<proteinExistence type="inferred from homology"/>
<dbReference type="GO" id="GO:1990904">
    <property type="term" value="C:ribonucleoprotein complex"/>
    <property type="evidence" value="ECO:0007669"/>
    <property type="project" value="UniProtKB-KW"/>
</dbReference>
<dbReference type="GO" id="GO:0006412">
    <property type="term" value="P:translation"/>
    <property type="evidence" value="ECO:0007669"/>
    <property type="project" value="InterPro"/>
</dbReference>
<dbReference type="NCBIfam" id="TIGR01066">
    <property type="entry name" value="rplM_bact"/>
    <property type="match status" value="1"/>
</dbReference>
<sequence length="233" mass="25930">MAMAHRVVARSKASTHRHAAVAKSCVVRPKGTGVTTRPARGLDFACRATVAGGEVKWVGNRRKLDLNRKYYPKKEDVDTQKKVWYIVDAEGKTLGRLATMVSMYLRGKHLPTFSPSMDTGGYVVVINADKVAVSGKKETDKMYYYHRVHRPGTMKTETLSELRQRVPERIVERAVKGMLPKGRLGNTLFTHLKVYAGPEHPHEAQKPVDITSLIDKKPKEADLAAVRAAVGLE</sequence>
<name>A0A5B8N086_9CHLO</name>
<dbReference type="GO" id="GO:0017148">
    <property type="term" value="P:negative regulation of translation"/>
    <property type="evidence" value="ECO:0007669"/>
    <property type="project" value="TreeGrafter"/>
</dbReference>
<dbReference type="GO" id="GO:0005840">
    <property type="term" value="C:ribosome"/>
    <property type="evidence" value="ECO:0007669"/>
    <property type="project" value="UniProtKB-KW"/>
</dbReference>
<organism evidence="8 9">
    <name type="scientific">Chloropicon primus</name>
    <dbReference type="NCBI Taxonomy" id="1764295"/>
    <lineage>
        <taxon>Eukaryota</taxon>
        <taxon>Viridiplantae</taxon>
        <taxon>Chlorophyta</taxon>
        <taxon>Chloropicophyceae</taxon>
        <taxon>Chloropicales</taxon>
        <taxon>Chloropicaceae</taxon>
        <taxon>Chloropicon</taxon>
    </lineage>
</organism>
<evidence type="ECO:0000313" key="8">
    <source>
        <dbReference type="EMBL" id="QDZ25971.1"/>
    </source>
</evidence>
<dbReference type="FunFam" id="3.90.1180.10:FF:000001">
    <property type="entry name" value="50S ribosomal protein L13"/>
    <property type="match status" value="1"/>
</dbReference>
<dbReference type="SUPFAM" id="SSF52161">
    <property type="entry name" value="Ribosomal protein L13"/>
    <property type="match status" value="1"/>
</dbReference>
<dbReference type="AlphaFoldDB" id="A0A5B8N086"/>
<dbReference type="OrthoDB" id="274622at2759"/>
<evidence type="ECO:0000256" key="5">
    <source>
        <dbReference type="ARBA" id="ARBA00077140"/>
    </source>
</evidence>
<dbReference type="Pfam" id="PF00572">
    <property type="entry name" value="Ribosomal_L13"/>
    <property type="match status" value="1"/>
</dbReference>
<evidence type="ECO:0000256" key="3">
    <source>
        <dbReference type="ARBA" id="ARBA00023274"/>
    </source>
</evidence>
<dbReference type="InterPro" id="IPR005822">
    <property type="entry name" value="Ribosomal_uL13"/>
</dbReference>
<dbReference type="GO" id="GO:0003735">
    <property type="term" value="F:structural constituent of ribosome"/>
    <property type="evidence" value="ECO:0007669"/>
    <property type="project" value="InterPro"/>
</dbReference>
<accession>A0A5B8N086</accession>
<keyword evidence="9" id="KW-1185">Reference proteome</keyword>
<evidence type="ECO:0000256" key="6">
    <source>
        <dbReference type="ARBA" id="ARBA00082726"/>
    </source>
</evidence>
<dbReference type="GO" id="GO:0003729">
    <property type="term" value="F:mRNA binding"/>
    <property type="evidence" value="ECO:0007669"/>
    <property type="project" value="TreeGrafter"/>
</dbReference>
<evidence type="ECO:0000256" key="2">
    <source>
        <dbReference type="ARBA" id="ARBA00022980"/>
    </source>
</evidence>
<dbReference type="PANTHER" id="PTHR11545:SF2">
    <property type="entry name" value="LARGE RIBOSOMAL SUBUNIT PROTEIN UL13M"/>
    <property type="match status" value="1"/>
</dbReference>
<keyword evidence="2 7" id="KW-0689">Ribosomal protein</keyword>
<dbReference type="InterPro" id="IPR023563">
    <property type="entry name" value="Ribosomal_uL13_CS"/>
</dbReference>
<keyword evidence="3 7" id="KW-0687">Ribonucleoprotein</keyword>
<evidence type="ECO:0000313" key="9">
    <source>
        <dbReference type="Proteomes" id="UP000316726"/>
    </source>
</evidence>
<protein>
    <recommendedName>
        <fullName evidence="4">Large ribosomal subunit protein uL13c</fullName>
    </recommendedName>
    <alternativeName>
        <fullName evidence="5">50S ribosomal protein L13, chloroplastic</fullName>
    </alternativeName>
    <alternativeName>
        <fullName evidence="6">CL13</fullName>
    </alternativeName>
</protein>
<dbReference type="Proteomes" id="UP000316726">
    <property type="component" value="Chromosome 20"/>
</dbReference>
<evidence type="ECO:0000256" key="1">
    <source>
        <dbReference type="ARBA" id="ARBA00006227"/>
    </source>
</evidence>
<dbReference type="PANTHER" id="PTHR11545">
    <property type="entry name" value="RIBOSOMAL PROTEIN L13"/>
    <property type="match status" value="1"/>
</dbReference>
<reference evidence="8 9" key="1">
    <citation type="submission" date="2018-07" db="EMBL/GenBank/DDBJ databases">
        <title>The complete nuclear genome of the prasinophyte Chloropicon primus (CCMP1205).</title>
        <authorList>
            <person name="Pombert J.-F."/>
            <person name="Otis C."/>
            <person name="Turmel M."/>
            <person name="Lemieux C."/>
        </authorList>
    </citation>
    <scope>NUCLEOTIDE SEQUENCE [LARGE SCALE GENOMIC DNA]</scope>
    <source>
        <strain evidence="8 9">CCMP1205</strain>
    </source>
</reference>
<evidence type="ECO:0000256" key="7">
    <source>
        <dbReference type="RuleBase" id="RU003877"/>
    </source>
</evidence>
<dbReference type="EMBL" id="CP031053">
    <property type="protein sequence ID" value="QDZ25971.1"/>
    <property type="molecule type" value="Genomic_DNA"/>
</dbReference>
<comment type="similarity">
    <text evidence="1 7">Belongs to the universal ribosomal protein uL13 family.</text>
</comment>
<dbReference type="InterPro" id="IPR005823">
    <property type="entry name" value="Ribosomal_uL13_bac-type"/>
</dbReference>
<evidence type="ECO:0000256" key="4">
    <source>
        <dbReference type="ARBA" id="ARBA00068945"/>
    </source>
</evidence>
<dbReference type="PROSITE" id="PS00783">
    <property type="entry name" value="RIBOSOMAL_L13"/>
    <property type="match status" value="1"/>
</dbReference>
<dbReference type="Gene3D" id="3.90.1180.10">
    <property type="entry name" value="Ribosomal protein L13"/>
    <property type="match status" value="1"/>
</dbReference>
<dbReference type="STRING" id="1764295.A0A5B8N086"/>
<dbReference type="HAMAP" id="MF_01366">
    <property type="entry name" value="Ribosomal_uL13"/>
    <property type="match status" value="1"/>
</dbReference>
<dbReference type="CDD" id="cd00392">
    <property type="entry name" value="Ribosomal_L13"/>
    <property type="match status" value="1"/>
</dbReference>